<organism evidence="1 2">
    <name type="scientific">Deinococcus roseus</name>
    <dbReference type="NCBI Taxonomy" id="392414"/>
    <lineage>
        <taxon>Bacteria</taxon>
        <taxon>Thermotogati</taxon>
        <taxon>Deinococcota</taxon>
        <taxon>Deinococci</taxon>
        <taxon>Deinococcales</taxon>
        <taxon>Deinococcaceae</taxon>
        <taxon>Deinococcus</taxon>
    </lineage>
</organism>
<dbReference type="RefSeq" id="WP_189007596.1">
    <property type="nucleotide sequence ID" value="NZ_BMOD01000030.1"/>
</dbReference>
<evidence type="ECO:0000313" key="1">
    <source>
        <dbReference type="EMBL" id="GGJ54571.1"/>
    </source>
</evidence>
<accession>A0ABQ2DEC6</accession>
<dbReference type="Gene3D" id="2.180.10.10">
    <property type="entry name" value="RHS repeat-associated core"/>
    <property type="match status" value="1"/>
</dbReference>
<evidence type="ECO:0008006" key="3">
    <source>
        <dbReference type="Google" id="ProtNLM"/>
    </source>
</evidence>
<protein>
    <recommendedName>
        <fullName evidence="3">RHS repeat protein</fullName>
    </recommendedName>
</protein>
<keyword evidence="2" id="KW-1185">Reference proteome</keyword>
<gene>
    <name evidence="1" type="ORF">GCM10008938_45830</name>
</gene>
<comment type="caution">
    <text evidence="1">The sequence shown here is derived from an EMBL/GenBank/DDBJ whole genome shotgun (WGS) entry which is preliminary data.</text>
</comment>
<name>A0ABQ2DEC6_9DEIO</name>
<sequence>MTVTTAYQYDSQGLKVRETTVFSTSSKEKSTTFRYDSQGLLSTYDFVSVEYQLDAHGNWLTRTTLLKEGGKAQESRKIEYLNK</sequence>
<proteinExistence type="predicted"/>
<dbReference type="Proteomes" id="UP000632222">
    <property type="component" value="Unassembled WGS sequence"/>
</dbReference>
<reference evidence="2" key="1">
    <citation type="journal article" date="2019" name="Int. J. Syst. Evol. Microbiol.">
        <title>The Global Catalogue of Microorganisms (GCM) 10K type strain sequencing project: providing services to taxonomists for standard genome sequencing and annotation.</title>
        <authorList>
            <consortium name="The Broad Institute Genomics Platform"/>
            <consortium name="The Broad Institute Genome Sequencing Center for Infectious Disease"/>
            <person name="Wu L."/>
            <person name="Ma J."/>
        </authorList>
    </citation>
    <scope>NUCLEOTIDE SEQUENCE [LARGE SCALE GENOMIC DNA]</scope>
    <source>
        <strain evidence="2">JCM 14370</strain>
    </source>
</reference>
<dbReference type="EMBL" id="BMOD01000030">
    <property type="protein sequence ID" value="GGJ54571.1"/>
    <property type="molecule type" value="Genomic_DNA"/>
</dbReference>
<evidence type="ECO:0000313" key="2">
    <source>
        <dbReference type="Proteomes" id="UP000632222"/>
    </source>
</evidence>